<name>A0A1I1I413_9GAMM</name>
<dbReference type="AlphaFoldDB" id="A0A1I1I413"/>
<evidence type="ECO:0000313" key="2">
    <source>
        <dbReference type="EMBL" id="SFC30542.1"/>
    </source>
</evidence>
<proteinExistence type="predicted"/>
<gene>
    <name evidence="2" type="ORF">SAMN02745724_01354</name>
</gene>
<dbReference type="Gene3D" id="3.40.50.12780">
    <property type="entry name" value="N-terminal domain of ligase-like"/>
    <property type="match status" value="1"/>
</dbReference>
<evidence type="ECO:0000259" key="1">
    <source>
        <dbReference type="Pfam" id="PF00501"/>
    </source>
</evidence>
<dbReference type="SUPFAM" id="SSF56801">
    <property type="entry name" value="Acetyl-CoA synthetase-like"/>
    <property type="match status" value="1"/>
</dbReference>
<evidence type="ECO:0000313" key="3">
    <source>
        <dbReference type="Proteomes" id="UP000198862"/>
    </source>
</evidence>
<organism evidence="2 3">
    <name type="scientific">Pseudoalteromonas denitrificans DSM 6059</name>
    <dbReference type="NCBI Taxonomy" id="1123010"/>
    <lineage>
        <taxon>Bacteria</taxon>
        <taxon>Pseudomonadati</taxon>
        <taxon>Pseudomonadota</taxon>
        <taxon>Gammaproteobacteria</taxon>
        <taxon>Alteromonadales</taxon>
        <taxon>Pseudoalteromonadaceae</taxon>
        <taxon>Pseudoalteromonas</taxon>
    </lineage>
</organism>
<reference evidence="2 3" key="1">
    <citation type="submission" date="2016-10" db="EMBL/GenBank/DDBJ databases">
        <authorList>
            <person name="de Groot N.N."/>
        </authorList>
    </citation>
    <scope>NUCLEOTIDE SEQUENCE [LARGE SCALE GENOMIC DNA]</scope>
    <source>
        <strain evidence="2 3">DSM 6059</strain>
    </source>
</reference>
<dbReference type="Pfam" id="PF00501">
    <property type="entry name" value="AMP-binding"/>
    <property type="match status" value="1"/>
</dbReference>
<keyword evidence="3" id="KW-1185">Reference proteome</keyword>
<feature type="domain" description="AMP-dependent synthetase/ligase" evidence="1">
    <location>
        <begin position="124"/>
        <end position="282"/>
    </location>
</feature>
<protein>
    <submittedName>
        <fullName evidence="2">AMP-binding enzyme C-terminal domain-containing protein</fullName>
    </submittedName>
</protein>
<dbReference type="InterPro" id="IPR000873">
    <property type="entry name" value="AMP-dep_synth/lig_dom"/>
</dbReference>
<sequence>MSQVCFLEGDKEITWSFFCTQVESVRQTIRQTQFENVLLYHSDSYQFSICFFALLLEQKHILLPPNSQQETLNQISKSADAYMGEISLLNIPQIKCSFNNNIQLENSYKIAPKLFDSLNSKITFYTSGSTGKPKAIVKHSRYLLKEIETLKSTFETPLSQTDIVLSTVSHQHIYGLLFKILLPLRFGIKILNQVFEYPEHIQAYLKANKSKQVTLLASPAHLKRLVEDNVLLQVKTQFECIFSSGGPLAFDVSSLLNKQMSIAPIEVFGSTETGGIAWRRCDKTTPNDWMLFQGIKYNSVPFEDLGERLQISSPFMADESYLTDDLIQKVDDTHFVLKGRSDRTIKLEEKRINLEHMEQALIRHEAIKEAKVFILNNSKRPSLVAVIAINDIARKILCDRNKRALNECFKTHLLKEFERISLPKKWRYLNELPFNAQGKLVQKELEVLFD</sequence>
<dbReference type="PANTHER" id="PTHR45398">
    <property type="match status" value="1"/>
</dbReference>
<dbReference type="RefSeq" id="WP_091982122.1">
    <property type="nucleotide sequence ID" value="NZ_FOLO01000007.1"/>
</dbReference>
<dbReference type="InterPro" id="IPR045851">
    <property type="entry name" value="AMP-bd_C_sf"/>
</dbReference>
<dbReference type="Gene3D" id="3.30.300.30">
    <property type="match status" value="1"/>
</dbReference>
<dbReference type="OrthoDB" id="9787658at2"/>
<dbReference type="Proteomes" id="UP000198862">
    <property type="component" value="Unassembled WGS sequence"/>
</dbReference>
<dbReference type="PANTHER" id="PTHR45398:SF1">
    <property type="entry name" value="ENZYME, PUTATIVE (JCVI)-RELATED"/>
    <property type="match status" value="1"/>
</dbReference>
<dbReference type="EMBL" id="FOLO01000007">
    <property type="protein sequence ID" value="SFC30542.1"/>
    <property type="molecule type" value="Genomic_DNA"/>
</dbReference>
<dbReference type="STRING" id="1123010.SAMN02745724_01354"/>
<accession>A0A1I1I413</accession>
<dbReference type="InterPro" id="IPR042099">
    <property type="entry name" value="ANL_N_sf"/>
</dbReference>